<evidence type="ECO:0000256" key="1">
    <source>
        <dbReference type="SAM" id="MobiDB-lite"/>
    </source>
</evidence>
<evidence type="ECO:0000313" key="3">
    <source>
        <dbReference type="Proteomes" id="UP000494106"/>
    </source>
</evidence>
<comment type="caution">
    <text evidence="2">The sequence shown here is derived from an EMBL/GenBank/DDBJ whole genome shotgun (WGS) entry which is preliminary data.</text>
</comment>
<reference evidence="2 3" key="1">
    <citation type="submission" date="2020-04" db="EMBL/GenBank/DDBJ databases">
        <authorList>
            <person name="Wallbank WR R."/>
            <person name="Pardo Diaz C."/>
            <person name="Kozak K."/>
            <person name="Martin S."/>
            <person name="Jiggins C."/>
            <person name="Moest M."/>
            <person name="Warren A I."/>
            <person name="Byers J.R.P. K."/>
            <person name="Montejo-Kovacevich G."/>
            <person name="Yen C E."/>
        </authorList>
    </citation>
    <scope>NUCLEOTIDE SEQUENCE [LARGE SCALE GENOMIC DNA]</scope>
</reference>
<feature type="region of interest" description="Disordered" evidence="1">
    <location>
        <begin position="147"/>
        <end position="172"/>
    </location>
</feature>
<accession>A0A8S1BHS7</accession>
<dbReference type="EMBL" id="CADEBC010000598">
    <property type="protein sequence ID" value="CAB3258505.1"/>
    <property type="molecule type" value="Genomic_DNA"/>
</dbReference>
<dbReference type="Proteomes" id="UP000494106">
    <property type="component" value="Unassembled WGS sequence"/>
</dbReference>
<protein>
    <submittedName>
        <fullName evidence="2">Uncharacterized protein</fullName>
    </submittedName>
</protein>
<keyword evidence="3" id="KW-1185">Reference proteome</keyword>
<evidence type="ECO:0000313" key="2">
    <source>
        <dbReference type="EMBL" id="CAB3258505.1"/>
    </source>
</evidence>
<dbReference type="AlphaFoldDB" id="A0A8S1BHS7"/>
<name>A0A8S1BHS7_ARCPL</name>
<gene>
    <name evidence="2" type="ORF">APLA_LOCUS16550</name>
</gene>
<feature type="compositionally biased region" description="Polar residues" evidence="1">
    <location>
        <begin position="147"/>
        <end position="156"/>
    </location>
</feature>
<sequence>MPTNTSSAQIRSESIFPGMLSPGPDKADECPIIRASNGYLSTAEKSKINGVLKRKEHSSEYLTENMESCEVSEEIEFYHIDLKVNMYLNGSNSVDDHCLVEERDLDTKDTIIIKLLVLHSTYHHARLFPIGSKTLCVKNDSLSSDSGCNQNSSKYPHSSVSDISSDDNSSSVENNMVQSEMIGVLYRKEHSGEYLADHMEVKVCDEIESHHIDIKVNMYLNGYNIVDDHRLVEGRDFDTNDTIIIRDGEDEYLESFVNTNVDEYAVKSKNSEQHIIKHKFPKEDTTQFRLPYSSNTYCFITYDGKPLQEHFKVGAEPLLPESENDLVDIVINESYLRILPAIQDLNRYLMNDMTSSNFPQL</sequence>
<proteinExistence type="predicted"/>
<organism evidence="2 3">
    <name type="scientific">Arctia plantaginis</name>
    <name type="common">Wood tiger moth</name>
    <name type="synonym">Phalaena plantaginis</name>
    <dbReference type="NCBI Taxonomy" id="874455"/>
    <lineage>
        <taxon>Eukaryota</taxon>
        <taxon>Metazoa</taxon>
        <taxon>Ecdysozoa</taxon>
        <taxon>Arthropoda</taxon>
        <taxon>Hexapoda</taxon>
        <taxon>Insecta</taxon>
        <taxon>Pterygota</taxon>
        <taxon>Neoptera</taxon>
        <taxon>Endopterygota</taxon>
        <taxon>Lepidoptera</taxon>
        <taxon>Glossata</taxon>
        <taxon>Ditrysia</taxon>
        <taxon>Noctuoidea</taxon>
        <taxon>Erebidae</taxon>
        <taxon>Arctiinae</taxon>
        <taxon>Arctia</taxon>
    </lineage>
</organism>
<feature type="compositionally biased region" description="Low complexity" evidence="1">
    <location>
        <begin position="158"/>
        <end position="172"/>
    </location>
</feature>